<protein>
    <submittedName>
        <fullName evidence="3">Uncharacterized protein</fullName>
    </submittedName>
</protein>
<dbReference type="Proteomes" id="UP000032180">
    <property type="component" value="Chromosome 5"/>
</dbReference>
<accession>A0A0D9WIL2</accession>
<feature type="coiled-coil region" evidence="1">
    <location>
        <begin position="338"/>
        <end position="365"/>
    </location>
</feature>
<dbReference type="Gramene" id="LPERR05G18520.1">
    <property type="protein sequence ID" value="LPERR05G18520.1"/>
    <property type="gene ID" value="LPERR05G18520"/>
</dbReference>
<keyword evidence="1" id="KW-0175">Coiled coil</keyword>
<reference evidence="3 4" key="1">
    <citation type="submission" date="2012-08" db="EMBL/GenBank/DDBJ databases">
        <title>Oryza genome evolution.</title>
        <authorList>
            <person name="Wing R.A."/>
        </authorList>
    </citation>
    <scope>NUCLEOTIDE SEQUENCE</scope>
</reference>
<feature type="compositionally biased region" description="Basic and acidic residues" evidence="2">
    <location>
        <begin position="152"/>
        <end position="178"/>
    </location>
</feature>
<proteinExistence type="predicted"/>
<feature type="compositionally biased region" description="Basic residues" evidence="2">
    <location>
        <begin position="102"/>
        <end position="111"/>
    </location>
</feature>
<feature type="compositionally biased region" description="Low complexity" evidence="2">
    <location>
        <begin position="50"/>
        <end position="60"/>
    </location>
</feature>
<feature type="region of interest" description="Disordered" evidence="2">
    <location>
        <begin position="286"/>
        <end position="333"/>
    </location>
</feature>
<feature type="region of interest" description="Disordered" evidence="2">
    <location>
        <begin position="41"/>
        <end position="179"/>
    </location>
</feature>
<dbReference type="EnsemblPlants" id="LPERR05G18520.1">
    <property type="protein sequence ID" value="LPERR05G18520.1"/>
    <property type="gene ID" value="LPERR05G18520"/>
</dbReference>
<feature type="compositionally biased region" description="Basic and acidic residues" evidence="2">
    <location>
        <begin position="133"/>
        <end position="144"/>
    </location>
</feature>
<name>A0A0D9WIL2_9ORYZ</name>
<evidence type="ECO:0000256" key="2">
    <source>
        <dbReference type="SAM" id="MobiDB-lite"/>
    </source>
</evidence>
<feature type="compositionally biased region" description="Basic and acidic residues" evidence="2">
    <location>
        <begin position="112"/>
        <end position="123"/>
    </location>
</feature>
<organism evidence="3 4">
    <name type="scientific">Leersia perrieri</name>
    <dbReference type="NCBI Taxonomy" id="77586"/>
    <lineage>
        <taxon>Eukaryota</taxon>
        <taxon>Viridiplantae</taxon>
        <taxon>Streptophyta</taxon>
        <taxon>Embryophyta</taxon>
        <taxon>Tracheophyta</taxon>
        <taxon>Spermatophyta</taxon>
        <taxon>Magnoliopsida</taxon>
        <taxon>Liliopsida</taxon>
        <taxon>Poales</taxon>
        <taxon>Poaceae</taxon>
        <taxon>BOP clade</taxon>
        <taxon>Oryzoideae</taxon>
        <taxon>Oryzeae</taxon>
        <taxon>Oryzinae</taxon>
        <taxon>Leersia</taxon>
    </lineage>
</organism>
<dbReference type="AlphaFoldDB" id="A0A0D9WIL2"/>
<dbReference type="HOGENOM" id="CLU_580590_0_0_1"/>
<evidence type="ECO:0000256" key="1">
    <source>
        <dbReference type="SAM" id="Coils"/>
    </source>
</evidence>
<sequence length="420" mass="47428">MESSPSPTAAARPVRRDMRRRLQEELDAVRLLVKKAEAIVADARDRHDANAAAAAAPAAKRSPRHVRSPPPRRDRDREELDRASDRRRHHRSSDREELDRARRSRSRSRRDRRSDREVFDRRTSRSRRRRRHESGDREVFDRERRRSHSRRHESSEARRNIRRPRESESETEPRKNIIDEAVVASSSPPCQVEEGEIAVDDDVVEEGEIAGDQWAENDMDMDIDICGGVSPVVVNTVHLSPPLAKKDNCGGVSPVVVKTVQLSPPLAKKHDASSSPVAIQYFLESSSSRNSDAVADNDDDASSKPDTTNHPKSAAATTPLEQEKEASPATQMGKLIAMAKEKQRLRRVEEERRMAREELEEMSRKARPIFDTIDDTDMKVLGLVEVQYVVTAEKSPESLRRGGGGGGIIQQLGYFLRPDN</sequence>
<evidence type="ECO:0000313" key="3">
    <source>
        <dbReference type="EnsemblPlants" id="LPERR05G18520.1"/>
    </source>
</evidence>
<reference evidence="3" key="3">
    <citation type="submission" date="2015-04" db="UniProtKB">
        <authorList>
            <consortium name="EnsemblPlants"/>
        </authorList>
    </citation>
    <scope>IDENTIFICATION</scope>
</reference>
<reference evidence="4" key="2">
    <citation type="submission" date="2013-12" db="EMBL/GenBank/DDBJ databases">
        <authorList>
            <person name="Yu Y."/>
            <person name="Lee S."/>
            <person name="de Baynast K."/>
            <person name="Wissotski M."/>
            <person name="Liu L."/>
            <person name="Talag J."/>
            <person name="Goicoechea J."/>
            <person name="Angelova A."/>
            <person name="Jetty R."/>
            <person name="Kudrna D."/>
            <person name="Golser W."/>
            <person name="Rivera L."/>
            <person name="Zhang J."/>
            <person name="Wing R."/>
        </authorList>
    </citation>
    <scope>NUCLEOTIDE SEQUENCE</scope>
</reference>
<evidence type="ECO:0000313" key="4">
    <source>
        <dbReference type="Proteomes" id="UP000032180"/>
    </source>
</evidence>
<feature type="compositionally biased region" description="Polar residues" evidence="2">
    <location>
        <begin position="310"/>
        <end position="320"/>
    </location>
</feature>
<feature type="compositionally biased region" description="Basic and acidic residues" evidence="2">
    <location>
        <begin position="71"/>
        <end position="84"/>
    </location>
</feature>
<keyword evidence="4" id="KW-1185">Reference proteome</keyword>